<proteinExistence type="predicted"/>
<name>A0AAE1A3M9_9GAST</name>
<gene>
    <name evidence="1" type="ORF">RRG08_037528</name>
</gene>
<accession>A0AAE1A3M9</accession>
<protein>
    <submittedName>
        <fullName evidence="1">Uncharacterized protein</fullName>
    </submittedName>
</protein>
<keyword evidence="2" id="KW-1185">Reference proteome</keyword>
<comment type="caution">
    <text evidence="1">The sequence shown here is derived from an EMBL/GenBank/DDBJ whole genome shotgun (WGS) entry which is preliminary data.</text>
</comment>
<organism evidence="1 2">
    <name type="scientific">Elysia crispata</name>
    <name type="common">lettuce slug</name>
    <dbReference type="NCBI Taxonomy" id="231223"/>
    <lineage>
        <taxon>Eukaryota</taxon>
        <taxon>Metazoa</taxon>
        <taxon>Spiralia</taxon>
        <taxon>Lophotrochozoa</taxon>
        <taxon>Mollusca</taxon>
        <taxon>Gastropoda</taxon>
        <taxon>Heterobranchia</taxon>
        <taxon>Euthyneura</taxon>
        <taxon>Panpulmonata</taxon>
        <taxon>Sacoglossa</taxon>
        <taxon>Placobranchoidea</taxon>
        <taxon>Plakobranchidae</taxon>
        <taxon>Elysia</taxon>
    </lineage>
</organism>
<evidence type="ECO:0000313" key="1">
    <source>
        <dbReference type="EMBL" id="KAK3780590.1"/>
    </source>
</evidence>
<dbReference type="AlphaFoldDB" id="A0AAE1A3M9"/>
<dbReference type="Proteomes" id="UP001283361">
    <property type="component" value="Unassembled WGS sequence"/>
</dbReference>
<reference evidence="1" key="1">
    <citation type="journal article" date="2023" name="G3 (Bethesda)">
        <title>A reference genome for the long-term kleptoplast-retaining sea slug Elysia crispata morphotype clarki.</title>
        <authorList>
            <person name="Eastman K.E."/>
            <person name="Pendleton A.L."/>
            <person name="Shaikh M.A."/>
            <person name="Suttiyut T."/>
            <person name="Ogas R."/>
            <person name="Tomko P."/>
            <person name="Gavelis G."/>
            <person name="Widhalm J.R."/>
            <person name="Wisecaver J.H."/>
        </authorList>
    </citation>
    <scope>NUCLEOTIDE SEQUENCE</scope>
    <source>
        <strain evidence="1">ECLA1</strain>
    </source>
</reference>
<dbReference type="EMBL" id="JAWDGP010002704">
    <property type="protein sequence ID" value="KAK3780590.1"/>
    <property type="molecule type" value="Genomic_DNA"/>
</dbReference>
<evidence type="ECO:0000313" key="2">
    <source>
        <dbReference type="Proteomes" id="UP001283361"/>
    </source>
</evidence>
<sequence length="98" mass="11390">MSPTNGPSFCLTLGPAKRTLGVWWTRPTGPRLQWREMWSKMAICSPNYNRDSFQECRADRQVGYTIDCKDLDVTRIVIVWDTEDSHQGTRMWSSFLSD</sequence>